<dbReference type="EMBL" id="CP024047">
    <property type="protein sequence ID" value="AXR78999.1"/>
    <property type="molecule type" value="Genomic_DNA"/>
</dbReference>
<dbReference type="AlphaFoldDB" id="A0A346PHK4"/>
<dbReference type="GeneID" id="37639456"/>
<evidence type="ECO:0000313" key="2">
    <source>
        <dbReference type="Proteomes" id="UP000258707"/>
    </source>
</evidence>
<sequence>MTDLEILVEPDDTARRLREYVRNNPDVRHDDYETDGVDPIREACYVLSEAYFHARGGTDSNLEVYCIGWDDVYDDADGAHWFLRDGETVIDLSLPTPAYGEDVPWDQARHRAFITGYTPSKRTSAVLAALEIDPEARSSGD</sequence>
<organism evidence="1 2">
    <name type="scientific">Natrarchaeobaculum sulfurireducens</name>
    <dbReference type="NCBI Taxonomy" id="2044521"/>
    <lineage>
        <taxon>Archaea</taxon>
        <taxon>Methanobacteriati</taxon>
        <taxon>Methanobacteriota</taxon>
        <taxon>Stenosarchaea group</taxon>
        <taxon>Halobacteria</taxon>
        <taxon>Halobacteriales</taxon>
        <taxon>Natrialbaceae</taxon>
        <taxon>Natrarchaeobaculum</taxon>
    </lineage>
</organism>
<evidence type="ECO:0000313" key="1">
    <source>
        <dbReference type="EMBL" id="AXR78999.1"/>
    </source>
</evidence>
<reference evidence="2" key="1">
    <citation type="submission" date="2017-10" db="EMBL/GenBank/DDBJ databases">
        <title>Phenotypic and genomic properties of facultatively anaerobic sulfur-reducing natronoarchaea from hypersaline soda lakes.</title>
        <authorList>
            <person name="Sorokin D.Y."/>
            <person name="Kublanov I.V."/>
            <person name="Roman P."/>
            <person name="Sinninghe Damste J.S."/>
            <person name="Golyshin P.N."/>
            <person name="Rojo D."/>
            <person name="Ciordia S."/>
            <person name="Mena Md.C."/>
            <person name="Ferrer M."/>
            <person name="Messina E."/>
            <person name="Smedile F."/>
            <person name="La Spada G."/>
            <person name="La Cono V."/>
            <person name="Yakimov M.M."/>
        </authorList>
    </citation>
    <scope>NUCLEOTIDE SEQUENCE [LARGE SCALE GENOMIC DNA]</scope>
    <source>
        <strain evidence="2">AArc1</strain>
    </source>
</reference>
<proteinExistence type="predicted"/>
<accession>A0A346PHK4</accession>
<name>A0A346PHK4_9EURY</name>
<dbReference type="RefSeq" id="WP_117365006.1">
    <property type="nucleotide sequence ID" value="NZ_CP024047.1"/>
</dbReference>
<protein>
    <submittedName>
        <fullName evidence="1">Uncharacterized protein</fullName>
    </submittedName>
</protein>
<dbReference type="Proteomes" id="UP000258707">
    <property type="component" value="Chromosome"/>
</dbReference>
<gene>
    <name evidence="1" type="ORF">AArc1_2686</name>
</gene>
<dbReference type="KEGG" id="nan:AArc1_2686"/>